<keyword evidence="2" id="KW-1185">Reference proteome</keyword>
<proteinExistence type="predicted"/>
<reference evidence="1" key="1">
    <citation type="journal article" date="2018" name="DNA Res.">
        <title>Multiple hybrid de novo genome assembly of finger millet, an orphan allotetraploid crop.</title>
        <authorList>
            <person name="Hatakeyama M."/>
            <person name="Aluri S."/>
            <person name="Balachadran M.T."/>
            <person name="Sivarajan S.R."/>
            <person name="Patrignani A."/>
            <person name="Gruter S."/>
            <person name="Poveda L."/>
            <person name="Shimizu-Inatsugi R."/>
            <person name="Baeten J."/>
            <person name="Francoijs K.J."/>
            <person name="Nataraja K.N."/>
            <person name="Reddy Y.A.N."/>
            <person name="Phadnis S."/>
            <person name="Ravikumar R.L."/>
            <person name="Schlapbach R."/>
            <person name="Sreeman S.M."/>
            <person name="Shimizu K.K."/>
        </authorList>
    </citation>
    <scope>NUCLEOTIDE SEQUENCE</scope>
</reference>
<organism evidence="1 2">
    <name type="scientific">Eleusine coracana subsp. coracana</name>
    <dbReference type="NCBI Taxonomy" id="191504"/>
    <lineage>
        <taxon>Eukaryota</taxon>
        <taxon>Viridiplantae</taxon>
        <taxon>Streptophyta</taxon>
        <taxon>Embryophyta</taxon>
        <taxon>Tracheophyta</taxon>
        <taxon>Spermatophyta</taxon>
        <taxon>Magnoliopsida</taxon>
        <taxon>Liliopsida</taxon>
        <taxon>Poales</taxon>
        <taxon>Poaceae</taxon>
        <taxon>PACMAD clade</taxon>
        <taxon>Chloridoideae</taxon>
        <taxon>Cynodonteae</taxon>
        <taxon>Eleusininae</taxon>
        <taxon>Eleusine</taxon>
    </lineage>
</organism>
<evidence type="ECO:0000313" key="1">
    <source>
        <dbReference type="EMBL" id="GJN21365.1"/>
    </source>
</evidence>
<comment type="caution">
    <text evidence="1">The sequence shown here is derived from an EMBL/GenBank/DDBJ whole genome shotgun (WGS) entry which is preliminary data.</text>
</comment>
<reference evidence="1" key="2">
    <citation type="submission" date="2021-12" db="EMBL/GenBank/DDBJ databases">
        <title>Resequencing data analysis of finger millet.</title>
        <authorList>
            <person name="Hatakeyama M."/>
            <person name="Aluri S."/>
            <person name="Balachadran M.T."/>
            <person name="Sivarajan S.R."/>
            <person name="Poveda L."/>
            <person name="Shimizu-Inatsugi R."/>
            <person name="Schlapbach R."/>
            <person name="Sreeman S.M."/>
            <person name="Shimizu K.K."/>
        </authorList>
    </citation>
    <scope>NUCLEOTIDE SEQUENCE</scope>
</reference>
<dbReference type="Proteomes" id="UP001054889">
    <property type="component" value="Unassembled WGS sequence"/>
</dbReference>
<sequence>MAPACGAQARRYLHGSAGRPARVGVVPAVDRPGALLRHAVRGQHQAVLVTPALGRSTPRRVVPVNSPGCGRHQRRAAAVSVQLSVSNSGDGHGRTHRLHANIQDFSCSCSSSFLLFHFVSGFRSKELGDRE</sequence>
<protein>
    <submittedName>
        <fullName evidence="1">Uncharacterized protein</fullName>
    </submittedName>
</protein>
<dbReference type="AlphaFoldDB" id="A0AAV5EFE6"/>
<name>A0AAV5EFE6_ELECO</name>
<accession>A0AAV5EFE6</accession>
<gene>
    <name evidence="1" type="primary">gb08834</name>
    <name evidence="1" type="ORF">PR202_gb08834</name>
</gene>
<dbReference type="EMBL" id="BQKI01000075">
    <property type="protein sequence ID" value="GJN21365.1"/>
    <property type="molecule type" value="Genomic_DNA"/>
</dbReference>
<evidence type="ECO:0000313" key="2">
    <source>
        <dbReference type="Proteomes" id="UP001054889"/>
    </source>
</evidence>